<organism evidence="1 2">
    <name type="scientific">Portunus trituberculatus</name>
    <name type="common">Swimming crab</name>
    <name type="synonym">Neptunus trituberculatus</name>
    <dbReference type="NCBI Taxonomy" id="210409"/>
    <lineage>
        <taxon>Eukaryota</taxon>
        <taxon>Metazoa</taxon>
        <taxon>Ecdysozoa</taxon>
        <taxon>Arthropoda</taxon>
        <taxon>Crustacea</taxon>
        <taxon>Multicrustacea</taxon>
        <taxon>Malacostraca</taxon>
        <taxon>Eumalacostraca</taxon>
        <taxon>Eucarida</taxon>
        <taxon>Decapoda</taxon>
        <taxon>Pleocyemata</taxon>
        <taxon>Brachyura</taxon>
        <taxon>Eubrachyura</taxon>
        <taxon>Portunoidea</taxon>
        <taxon>Portunidae</taxon>
        <taxon>Portuninae</taxon>
        <taxon>Portunus</taxon>
    </lineage>
</organism>
<dbReference type="InterPro" id="IPR010828">
    <property type="entry name" value="Atf2/Sli1-like"/>
</dbReference>
<name>A0A5B7J2Q3_PORTR</name>
<dbReference type="Pfam" id="PF07247">
    <property type="entry name" value="AATase"/>
    <property type="match status" value="1"/>
</dbReference>
<evidence type="ECO:0000313" key="1">
    <source>
        <dbReference type="EMBL" id="MPC88733.1"/>
    </source>
</evidence>
<sequence length="313" mass="35807">MLVVELLQNIIDHLLQGLPVDLRPVGQLRDGVEARELEDRFIAALQNDPARLAAMLREHEESKHVPLLIEAYGSPSEPVEPSTYLFPTVLLDKDAVNRINHKCRLLGVTLNSFFTAVNNTAMVELARDSGLKRNNYSITSCHPVDTRRLMEKSSEPYLGYHGVRLNKHMITPHNVKDHFWEYTKHFDTEFRQKIKGNWMIEERAMARLLRPEGYSHKEYFSLPLPLIYDYLFTNVYNPRNIVQGTEKFAQITAISMHVVFHKNHFPIGCGLLGFRDQLSLQVAHSTTAVSRKVIGRLLDKTLAVINDVSNALI</sequence>
<dbReference type="AlphaFoldDB" id="A0A5B7J2Q3"/>
<accession>A0A5B7J2Q3</accession>
<dbReference type="Proteomes" id="UP000324222">
    <property type="component" value="Unassembled WGS sequence"/>
</dbReference>
<protein>
    <submittedName>
        <fullName evidence="1">Uncharacterized protein</fullName>
    </submittedName>
</protein>
<reference evidence="1 2" key="1">
    <citation type="submission" date="2019-05" db="EMBL/GenBank/DDBJ databases">
        <title>Another draft genome of Portunus trituberculatus and its Hox gene families provides insights of decapod evolution.</title>
        <authorList>
            <person name="Jeong J.-H."/>
            <person name="Song I."/>
            <person name="Kim S."/>
            <person name="Choi T."/>
            <person name="Kim D."/>
            <person name="Ryu S."/>
            <person name="Kim W."/>
        </authorList>
    </citation>
    <scope>NUCLEOTIDE SEQUENCE [LARGE SCALE GENOMIC DNA]</scope>
    <source>
        <tissue evidence="1">Muscle</tissue>
    </source>
</reference>
<dbReference type="EMBL" id="VSRR010078758">
    <property type="protein sequence ID" value="MPC88733.1"/>
    <property type="molecule type" value="Genomic_DNA"/>
</dbReference>
<comment type="caution">
    <text evidence="1">The sequence shown here is derived from an EMBL/GenBank/DDBJ whole genome shotgun (WGS) entry which is preliminary data.</text>
</comment>
<dbReference type="OrthoDB" id="6347961at2759"/>
<evidence type="ECO:0000313" key="2">
    <source>
        <dbReference type="Proteomes" id="UP000324222"/>
    </source>
</evidence>
<proteinExistence type="predicted"/>
<keyword evidence="2" id="KW-1185">Reference proteome</keyword>
<gene>
    <name evidence="1" type="ORF">E2C01_083652</name>
</gene>